<dbReference type="PANTHER" id="PTHR48106">
    <property type="entry name" value="QUINONE OXIDOREDUCTASE PIG3-RELATED"/>
    <property type="match status" value="1"/>
</dbReference>
<dbReference type="SUPFAM" id="SSF50129">
    <property type="entry name" value="GroES-like"/>
    <property type="match status" value="1"/>
</dbReference>
<dbReference type="SMART" id="SM00829">
    <property type="entry name" value="PKS_ER"/>
    <property type="match status" value="1"/>
</dbReference>
<keyword evidence="2" id="KW-0560">Oxidoreductase</keyword>
<dbReference type="InterPro" id="IPR020843">
    <property type="entry name" value="ER"/>
</dbReference>
<proteinExistence type="predicted"/>
<feature type="domain" description="Enoyl reductase (ER)" evidence="3">
    <location>
        <begin position="92"/>
        <end position="401"/>
    </location>
</feature>
<reference evidence="4 5" key="1">
    <citation type="submission" date="2019-05" db="EMBL/GenBank/DDBJ databases">
        <authorList>
            <person name="Hariharan J."/>
            <person name="Choudoir M.J."/>
            <person name="Diebold P."/>
            <person name="Panke-Buisse K."/>
            <person name="Buckley D.H."/>
        </authorList>
    </citation>
    <scope>NUCLEOTIDE SEQUENCE [LARGE SCALE GENOMIC DNA]</scope>
    <source>
        <strain evidence="4 5">SUN51</strain>
    </source>
</reference>
<accession>A0A5B0ACX1</accession>
<dbReference type="Pfam" id="PF13602">
    <property type="entry name" value="ADH_zinc_N_2"/>
    <property type="match status" value="1"/>
</dbReference>
<evidence type="ECO:0000259" key="3">
    <source>
        <dbReference type="SMART" id="SM00829"/>
    </source>
</evidence>
<dbReference type="GO" id="GO:0003960">
    <property type="term" value="F:quinone reductase (NADPH) activity"/>
    <property type="evidence" value="ECO:0007669"/>
    <property type="project" value="TreeGrafter"/>
</dbReference>
<evidence type="ECO:0000256" key="2">
    <source>
        <dbReference type="ARBA" id="ARBA00023002"/>
    </source>
</evidence>
<sequence>MSLDGTSRSPLTSMAPSDAVCPPAWGVACPARPIHDFLLDFNTRKSPGAEGRMTHVPLHREAGTGDFYLRNSCNVSRMQPITALSVTLSAAGGPDVLRVEEHPLPAPGPGQVRITTEAAGVAFNDITTRSGLNPGRLPRVLGFDAVGHVDAVGPGVDDLAIGQRVGALVGTGGYATHVLAPQGRVAPLPEGPDPAVLDALMLNYLTAWQMFQRVARPRPGQSVLVLGAAGGVGSALCQIAAHAGVTVHGTSSPARRDQVEALGATWVPDAAAVPAPVAATFDPVGGPSLALSRRATVRTGVVVSYGFSFAAGSGHSRTGALLRTAAAVARAKLTPGPRLALHTVEGAVDRDTAVFRADIATLTELLAQGAIAPKVSTLRLRDAAEAHRRLENREVTGKLVLLP</sequence>
<keyword evidence="1" id="KW-0521">NADP</keyword>
<keyword evidence="5" id="KW-1185">Reference proteome</keyword>
<gene>
    <name evidence="4" type="ORF">FGF04_31615</name>
</gene>
<dbReference type="AlphaFoldDB" id="A0A5B0ACX1"/>
<dbReference type="Pfam" id="PF08240">
    <property type="entry name" value="ADH_N"/>
    <property type="match status" value="1"/>
</dbReference>
<dbReference type="Gene3D" id="3.40.50.720">
    <property type="entry name" value="NAD(P)-binding Rossmann-like Domain"/>
    <property type="match status" value="1"/>
</dbReference>
<dbReference type="InterPro" id="IPR011032">
    <property type="entry name" value="GroES-like_sf"/>
</dbReference>
<evidence type="ECO:0000313" key="4">
    <source>
        <dbReference type="EMBL" id="KAA0926991.1"/>
    </source>
</evidence>
<dbReference type="InterPro" id="IPR013154">
    <property type="entry name" value="ADH-like_N"/>
</dbReference>
<evidence type="ECO:0000313" key="5">
    <source>
        <dbReference type="Proteomes" id="UP000324965"/>
    </source>
</evidence>
<protein>
    <submittedName>
        <fullName evidence="4">Zinc-binding dehydrogenase</fullName>
    </submittedName>
</protein>
<evidence type="ECO:0000256" key="1">
    <source>
        <dbReference type="ARBA" id="ARBA00022857"/>
    </source>
</evidence>
<dbReference type="PANTHER" id="PTHR48106:SF13">
    <property type="entry name" value="QUINONE OXIDOREDUCTASE-RELATED"/>
    <property type="match status" value="1"/>
</dbReference>
<dbReference type="Gene3D" id="3.90.180.10">
    <property type="entry name" value="Medium-chain alcohol dehydrogenases, catalytic domain"/>
    <property type="match status" value="1"/>
</dbReference>
<dbReference type="OrthoDB" id="2665481at2"/>
<dbReference type="SUPFAM" id="SSF51735">
    <property type="entry name" value="NAD(P)-binding Rossmann-fold domains"/>
    <property type="match status" value="1"/>
</dbReference>
<name>A0A5B0ACX1_9ACTN</name>
<dbReference type="Proteomes" id="UP000324965">
    <property type="component" value="Unassembled WGS sequence"/>
</dbReference>
<dbReference type="GO" id="GO:0005829">
    <property type="term" value="C:cytosol"/>
    <property type="evidence" value="ECO:0007669"/>
    <property type="project" value="TreeGrafter"/>
</dbReference>
<dbReference type="InterPro" id="IPR036291">
    <property type="entry name" value="NAD(P)-bd_dom_sf"/>
</dbReference>
<organism evidence="4 5">
    <name type="scientific">Streptomyces apricus</name>
    <dbReference type="NCBI Taxonomy" id="1828112"/>
    <lineage>
        <taxon>Bacteria</taxon>
        <taxon>Bacillati</taxon>
        <taxon>Actinomycetota</taxon>
        <taxon>Actinomycetes</taxon>
        <taxon>Kitasatosporales</taxon>
        <taxon>Streptomycetaceae</taxon>
        <taxon>Streptomyces</taxon>
    </lineage>
</organism>
<comment type="caution">
    <text evidence="4">The sequence shown here is derived from an EMBL/GenBank/DDBJ whole genome shotgun (WGS) entry which is preliminary data.</text>
</comment>
<dbReference type="GO" id="GO:0035925">
    <property type="term" value="F:mRNA 3'-UTR AU-rich region binding"/>
    <property type="evidence" value="ECO:0007669"/>
    <property type="project" value="TreeGrafter"/>
</dbReference>
<dbReference type="GO" id="GO:0070402">
    <property type="term" value="F:NADPH binding"/>
    <property type="evidence" value="ECO:0007669"/>
    <property type="project" value="TreeGrafter"/>
</dbReference>
<dbReference type="EMBL" id="VDFC01000058">
    <property type="protein sequence ID" value="KAA0926991.1"/>
    <property type="molecule type" value="Genomic_DNA"/>
</dbReference>